<evidence type="ECO:0000313" key="1">
    <source>
        <dbReference type="EMBL" id="MFC3850075.1"/>
    </source>
</evidence>
<dbReference type="Proteomes" id="UP001595751">
    <property type="component" value="Unassembled WGS sequence"/>
</dbReference>
<proteinExistence type="predicted"/>
<evidence type="ECO:0000313" key="2">
    <source>
        <dbReference type="Proteomes" id="UP001595751"/>
    </source>
</evidence>
<organism evidence="1 2">
    <name type="scientific">Corynebacterium hansenii</name>
    <dbReference type="NCBI Taxonomy" id="394964"/>
    <lineage>
        <taxon>Bacteria</taxon>
        <taxon>Bacillati</taxon>
        <taxon>Actinomycetota</taxon>
        <taxon>Actinomycetes</taxon>
        <taxon>Mycobacteriales</taxon>
        <taxon>Corynebacteriaceae</taxon>
        <taxon>Corynebacterium</taxon>
    </lineage>
</organism>
<accession>A0ABV7ZPI2</accession>
<sequence>MRAILTLYREQLRRETKRETLEGRREIANQIVNDARGAAPVLTGAYRGGMSVEVSGGTVTVVDTDDDAIHKEYGTSDTPAHAALTNAAMAYGRYSGMRPRGR</sequence>
<name>A0ABV7ZPI2_9CORY</name>
<evidence type="ECO:0008006" key="3">
    <source>
        <dbReference type="Google" id="ProtNLM"/>
    </source>
</evidence>
<protein>
    <recommendedName>
        <fullName evidence="3">HK97 gp10 family phage protein</fullName>
    </recommendedName>
</protein>
<comment type="caution">
    <text evidence="1">The sequence shown here is derived from an EMBL/GenBank/DDBJ whole genome shotgun (WGS) entry which is preliminary data.</text>
</comment>
<dbReference type="EMBL" id="JBHRZN010000002">
    <property type="protein sequence ID" value="MFC3850075.1"/>
    <property type="molecule type" value="Genomic_DNA"/>
</dbReference>
<dbReference type="RefSeq" id="WP_290289471.1">
    <property type="nucleotide sequence ID" value="NZ_CP047211.1"/>
</dbReference>
<gene>
    <name evidence="1" type="ORF">ACFORJ_07840</name>
</gene>
<reference evidence="2" key="1">
    <citation type="journal article" date="2019" name="Int. J. Syst. Evol. Microbiol.">
        <title>The Global Catalogue of Microorganisms (GCM) 10K type strain sequencing project: providing services to taxonomists for standard genome sequencing and annotation.</title>
        <authorList>
            <consortium name="The Broad Institute Genomics Platform"/>
            <consortium name="The Broad Institute Genome Sequencing Center for Infectious Disease"/>
            <person name="Wu L."/>
            <person name="Ma J."/>
        </authorList>
    </citation>
    <scope>NUCLEOTIDE SEQUENCE [LARGE SCALE GENOMIC DNA]</scope>
    <source>
        <strain evidence="2">CCUG 53252</strain>
    </source>
</reference>
<keyword evidence="2" id="KW-1185">Reference proteome</keyword>